<dbReference type="CDD" id="cd08891">
    <property type="entry name" value="SRPBCC_CalC"/>
    <property type="match status" value="1"/>
</dbReference>
<gene>
    <name evidence="3" type="ORF">GCM10009606_49680</name>
</gene>
<dbReference type="InterPro" id="IPR013538">
    <property type="entry name" value="ASHA1/2-like_C"/>
</dbReference>
<evidence type="ECO:0000259" key="2">
    <source>
        <dbReference type="Pfam" id="PF08327"/>
    </source>
</evidence>
<dbReference type="SUPFAM" id="SSF55961">
    <property type="entry name" value="Bet v1-like"/>
    <property type="match status" value="1"/>
</dbReference>
<name>A0ABP4FDD6_9ACTN</name>
<sequence length="159" mass="17963">MTEQPGQPAPIVRGVTVAVPQERAFDIFTADMTSWWPAEHHIGSAPIAEIVIEPHAGGRWYTRHEDGSETSTGYVVVHDRPHRLVVTWQIGSDWTYHEELVTTIEVRFEAEGPDRTRVELEHRDLAAYADDAETMRKVFEAPDAWTAVLERFATAAEGR</sequence>
<dbReference type="Gene3D" id="3.30.530.20">
    <property type="match status" value="1"/>
</dbReference>
<comment type="similarity">
    <text evidence="1">Belongs to the AHA1 family.</text>
</comment>
<accession>A0ABP4FDD6</accession>
<evidence type="ECO:0000313" key="4">
    <source>
        <dbReference type="Proteomes" id="UP001499979"/>
    </source>
</evidence>
<evidence type="ECO:0000256" key="1">
    <source>
        <dbReference type="ARBA" id="ARBA00006817"/>
    </source>
</evidence>
<organism evidence="3 4">
    <name type="scientific">Nocardioides aquiterrae</name>
    <dbReference type="NCBI Taxonomy" id="203799"/>
    <lineage>
        <taxon>Bacteria</taxon>
        <taxon>Bacillati</taxon>
        <taxon>Actinomycetota</taxon>
        <taxon>Actinomycetes</taxon>
        <taxon>Propionibacteriales</taxon>
        <taxon>Nocardioidaceae</taxon>
        <taxon>Nocardioides</taxon>
    </lineage>
</organism>
<dbReference type="InterPro" id="IPR023393">
    <property type="entry name" value="START-like_dom_sf"/>
</dbReference>
<reference evidence="4" key="1">
    <citation type="journal article" date="2019" name="Int. J. Syst. Evol. Microbiol.">
        <title>The Global Catalogue of Microorganisms (GCM) 10K type strain sequencing project: providing services to taxonomists for standard genome sequencing and annotation.</title>
        <authorList>
            <consortium name="The Broad Institute Genomics Platform"/>
            <consortium name="The Broad Institute Genome Sequencing Center for Infectious Disease"/>
            <person name="Wu L."/>
            <person name="Ma J."/>
        </authorList>
    </citation>
    <scope>NUCLEOTIDE SEQUENCE [LARGE SCALE GENOMIC DNA]</scope>
    <source>
        <strain evidence="4">JCM 11813</strain>
    </source>
</reference>
<dbReference type="RefSeq" id="WP_343911372.1">
    <property type="nucleotide sequence ID" value="NZ_BAAAJE010000039.1"/>
</dbReference>
<dbReference type="Pfam" id="PF08327">
    <property type="entry name" value="AHSA1"/>
    <property type="match status" value="1"/>
</dbReference>
<protein>
    <submittedName>
        <fullName evidence="3">SRPBCC family protein</fullName>
    </submittedName>
</protein>
<comment type="caution">
    <text evidence="3">The sequence shown here is derived from an EMBL/GenBank/DDBJ whole genome shotgun (WGS) entry which is preliminary data.</text>
</comment>
<proteinExistence type="inferred from homology"/>
<keyword evidence="4" id="KW-1185">Reference proteome</keyword>
<dbReference type="EMBL" id="BAAAJE010000039">
    <property type="protein sequence ID" value="GAA1166539.1"/>
    <property type="molecule type" value="Genomic_DNA"/>
</dbReference>
<feature type="domain" description="Activator of Hsp90 ATPase homologue 1/2-like C-terminal" evidence="2">
    <location>
        <begin position="19"/>
        <end position="155"/>
    </location>
</feature>
<evidence type="ECO:0000313" key="3">
    <source>
        <dbReference type="EMBL" id="GAA1166539.1"/>
    </source>
</evidence>
<dbReference type="Proteomes" id="UP001499979">
    <property type="component" value="Unassembled WGS sequence"/>
</dbReference>